<dbReference type="InterPro" id="IPR003593">
    <property type="entry name" value="AAA+_ATPase"/>
</dbReference>
<keyword evidence="3 5" id="KW-0067">ATP-binding</keyword>
<evidence type="ECO:0000256" key="2">
    <source>
        <dbReference type="ARBA" id="ARBA00022741"/>
    </source>
</evidence>
<dbReference type="InterPro" id="IPR017871">
    <property type="entry name" value="ABC_transporter-like_CS"/>
</dbReference>
<keyword evidence="6" id="KW-1185">Reference proteome</keyword>
<dbReference type="EMBL" id="JBHSFA010000009">
    <property type="protein sequence ID" value="MFC4544003.1"/>
    <property type="molecule type" value="Genomic_DNA"/>
</dbReference>
<keyword evidence="2" id="KW-0547">Nucleotide-binding</keyword>
<evidence type="ECO:0000313" key="6">
    <source>
        <dbReference type="Proteomes" id="UP001595898"/>
    </source>
</evidence>
<evidence type="ECO:0000313" key="5">
    <source>
        <dbReference type="EMBL" id="MFC4544003.1"/>
    </source>
</evidence>
<gene>
    <name evidence="5" type="ORF">ACFO5R_18910</name>
</gene>
<proteinExistence type="predicted"/>
<dbReference type="Pfam" id="PF00005">
    <property type="entry name" value="ABC_tran"/>
    <property type="match status" value="1"/>
</dbReference>
<dbReference type="PROSITE" id="PS00211">
    <property type="entry name" value="ABC_TRANSPORTER_1"/>
    <property type="match status" value="1"/>
</dbReference>
<dbReference type="SUPFAM" id="SSF52540">
    <property type="entry name" value="P-loop containing nucleoside triphosphate hydrolases"/>
    <property type="match status" value="1"/>
</dbReference>
<comment type="caution">
    <text evidence="5">The sequence shown here is derived from an EMBL/GenBank/DDBJ whole genome shotgun (WGS) entry which is preliminary data.</text>
</comment>
<dbReference type="PROSITE" id="PS50893">
    <property type="entry name" value="ABC_TRANSPORTER_2"/>
    <property type="match status" value="1"/>
</dbReference>
<sequence length="242" mass="26661">MVAINTTSLRKEYGDVPVIRDLSFVVESGDIYGFLGPNGAGKTTVMRILTCLLKPTAGSATVAGESIANRDAVTEKIGYLPEEPPLYPELTGLEQLEFWAGFRGMDPEYADDRIELFLDRFDLTEHANKRISSYSKGMQQKVGLIQSILHEPEVLFLDEPTSGLDPNAVRTVQETFREFVSDGSTVFLSTHILPVVDTLADAVGVLHQGELITTGTPEELKNRVTSPEDQTLEDVFIEITEP</sequence>
<dbReference type="RefSeq" id="WP_250141974.1">
    <property type="nucleotide sequence ID" value="NZ_JALIQP010000005.1"/>
</dbReference>
<dbReference type="GO" id="GO:0005524">
    <property type="term" value="F:ATP binding"/>
    <property type="evidence" value="ECO:0007669"/>
    <property type="project" value="UniProtKB-KW"/>
</dbReference>
<accession>A0ABD5PU34</accession>
<evidence type="ECO:0000256" key="3">
    <source>
        <dbReference type="ARBA" id="ARBA00022840"/>
    </source>
</evidence>
<feature type="domain" description="ABC transporter" evidence="4">
    <location>
        <begin position="4"/>
        <end position="233"/>
    </location>
</feature>
<dbReference type="PANTHER" id="PTHR42939">
    <property type="entry name" value="ABC TRANSPORTER ATP-BINDING PROTEIN ALBC-RELATED"/>
    <property type="match status" value="1"/>
</dbReference>
<dbReference type="InterPro" id="IPR003439">
    <property type="entry name" value="ABC_transporter-like_ATP-bd"/>
</dbReference>
<dbReference type="InterPro" id="IPR051782">
    <property type="entry name" value="ABC_Transporter_VariousFunc"/>
</dbReference>
<dbReference type="Proteomes" id="UP001595898">
    <property type="component" value="Unassembled WGS sequence"/>
</dbReference>
<reference evidence="5 6" key="1">
    <citation type="journal article" date="2019" name="Int. J. Syst. Evol. Microbiol.">
        <title>The Global Catalogue of Microorganisms (GCM) 10K type strain sequencing project: providing services to taxonomists for standard genome sequencing and annotation.</title>
        <authorList>
            <consortium name="The Broad Institute Genomics Platform"/>
            <consortium name="The Broad Institute Genome Sequencing Center for Infectious Disease"/>
            <person name="Wu L."/>
            <person name="Ma J."/>
        </authorList>
    </citation>
    <scope>NUCLEOTIDE SEQUENCE [LARGE SCALE GENOMIC DNA]</scope>
    <source>
        <strain evidence="5 6">WLHS5</strain>
    </source>
</reference>
<protein>
    <submittedName>
        <fullName evidence="5">ABC transporter ATP-binding protein</fullName>
    </submittedName>
</protein>
<organism evidence="5 6">
    <name type="scientific">Halosolutus amylolyticus</name>
    <dbReference type="NCBI Taxonomy" id="2932267"/>
    <lineage>
        <taxon>Archaea</taxon>
        <taxon>Methanobacteriati</taxon>
        <taxon>Methanobacteriota</taxon>
        <taxon>Stenosarchaea group</taxon>
        <taxon>Halobacteria</taxon>
        <taxon>Halobacteriales</taxon>
        <taxon>Natrialbaceae</taxon>
        <taxon>Halosolutus</taxon>
    </lineage>
</organism>
<dbReference type="InterPro" id="IPR027417">
    <property type="entry name" value="P-loop_NTPase"/>
</dbReference>
<keyword evidence="1" id="KW-0813">Transport</keyword>
<dbReference type="SMART" id="SM00382">
    <property type="entry name" value="AAA"/>
    <property type="match status" value="1"/>
</dbReference>
<dbReference type="CDD" id="cd03230">
    <property type="entry name" value="ABC_DR_subfamily_A"/>
    <property type="match status" value="1"/>
</dbReference>
<dbReference type="PANTHER" id="PTHR42939:SF1">
    <property type="entry name" value="ABC TRANSPORTER ATP-BINDING PROTEIN ALBC-RELATED"/>
    <property type="match status" value="1"/>
</dbReference>
<evidence type="ECO:0000259" key="4">
    <source>
        <dbReference type="PROSITE" id="PS50893"/>
    </source>
</evidence>
<dbReference type="AlphaFoldDB" id="A0ABD5PU34"/>
<name>A0ABD5PU34_9EURY</name>
<evidence type="ECO:0000256" key="1">
    <source>
        <dbReference type="ARBA" id="ARBA00022448"/>
    </source>
</evidence>
<dbReference type="Gene3D" id="3.40.50.300">
    <property type="entry name" value="P-loop containing nucleotide triphosphate hydrolases"/>
    <property type="match status" value="1"/>
</dbReference>